<feature type="coiled-coil region" evidence="7">
    <location>
        <begin position="295"/>
        <end position="371"/>
    </location>
</feature>
<evidence type="ECO:0008006" key="12">
    <source>
        <dbReference type="Google" id="ProtNLM"/>
    </source>
</evidence>
<dbReference type="InterPro" id="IPR052593">
    <property type="entry name" value="MT-associated_AKAP9-binding"/>
</dbReference>
<dbReference type="GeneTree" id="ENSGT00950000183190"/>
<dbReference type="InterPro" id="IPR056273">
    <property type="entry name" value="CDK5RAP2_MYOME_CC"/>
</dbReference>
<evidence type="ECO:0000256" key="3">
    <source>
        <dbReference type="ARBA" id="ARBA00022490"/>
    </source>
</evidence>
<reference evidence="10 11" key="1">
    <citation type="journal article" date="2021" name="G3 (Bethesda)">
        <title>Improved contiguity of the threespine stickleback genome using long-read sequencing.</title>
        <authorList>
            <person name="Nath S."/>
            <person name="Shaw D.E."/>
            <person name="White M.A."/>
        </authorList>
    </citation>
    <scope>NUCLEOTIDE SEQUENCE [LARGE SCALE GENOMIC DNA]</scope>
    <source>
        <strain evidence="10 11">Lake Benthic</strain>
    </source>
</reference>
<evidence type="ECO:0000256" key="4">
    <source>
        <dbReference type="ARBA" id="ARBA00022553"/>
    </source>
</evidence>
<dbReference type="Pfam" id="PF07989">
    <property type="entry name" value="Cnn_1N"/>
    <property type="match status" value="1"/>
</dbReference>
<evidence type="ECO:0000256" key="6">
    <source>
        <dbReference type="ARBA" id="ARBA00023212"/>
    </source>
</evidence>
<reference evidence="10" key="3">
    <citation type="submission" date="2025-09" db="UniProtKB">
        <authorList>
            <consortium name="Ensembl"/>
        </authorList>
    </citation>
    <scope>IDENTIFICATION</scope>
</reference>
<evidence type="ECO:0000256" key="2">
    <source>
        <dbReference type="ARBA" id="ARBA00004555"/>
    </source>
</evidence>
<dbReference type="InterPro" id="IPR012943">
    <property type="entry name" value="Cnn_1N"/>
</dbReference>
<dbReference type="AlphaFoldDB" id="A0AAQ4RDY1"/>
<evidence type="ECO:0000256" key="5">
    <source>
        <dbReference type="ARBA" id="ARBA00023034"/>
    </source>
</evidence>
<feature type="coiled-coil region" evidence="7">
    <location>
        <begin position="397"/>
        <end position="648"/>
    </location>
</feature>
<feature type="domain" description="CDK5 regulatory subunit-associated protein 2/Myomegalin coiled coil" evidence="9">
    <location>
        <begin position="964"/>
        <end position="1032"/>
    </location>
</feature>
<feature type="coiled-coil region" evidence="7">
    <location>
        <begin position="817"/>
        <end position="908"/>
    </location>
</feature>
<evidence type="ECO:0000256" key="7">
    <source>
        <dbReference type="SAM" id="Coils"/>
    </source>
</evidence>
<protein>
    <recommendedName>
        <fullName evidence="12">CDK5 regulatory subunit associated protein 2</fullName>
    </recommendedName>
</protein>
<dbReference type="Proteomes" id="UP000007635">
    <property type="component" value="Chromosome XIV"/>
</dbReference>
<dbReference type="PANTHER" id="PTHR46501">
    <property type="entry name" value="MYOMEGALIN"/>
    <property type="match status" value="1"/>
</dbReference>
<dbReference type="PANTHER" id="PTHR46501:SF7">
    <property type="entry name" value="MYOMEGALIN ISOFORM X1"/>
    <property type="match status" value="1"/>
</dbReference>
<dbReference type="GO" id="GO:1903358">
    <property type="term" value="P:regulation of Golgi organization"/>
    <property type="evidence" value="ECO:0007669"/>
    <property type="project" value="TreeGrafter"/>
</dbReference>
<sequence length="1171" mass="133080">MFSSQGRVSTPLRTRHVVCVPNNENVSLCCFTAPSFPDKMSPIKALTMKDYENQITALKKENFNLKLRIYFMEERMQQKCDDSTEDIFKTNIELKVELESMKRDLAEKQELLVSASKALESLAGRESGEPQRVREQARREMDALRDAFNKRITDLEHSLQTAEEEVDKMAAIAEQEKLRNINMEKRLQALGPPSTFNPVPVPGPVHDLQLALQEKDNIIEQLKITLKNQEAVIYQKQSADQAADAPSADCVKQLSDLIAKKDQEFEVSHVSFMLQLYQNVSNYLNSTVRRVESCNKQLTEELTHIKSNNADLSKTLEEIQNQNKTLLGRLEEKENELNSEKKNALKRDKTIQGLTQVFKEKENQIAELCHEIEDRDDALAKAREAAHKAQLQKYQGVEEHQNLLMATQTELAQLQGDHHAKLLEAQKLQRGLDRKEQELVDLLQAKDQLEVELEDLQQQKKKGDKALNDLNNQLKKLSAEIGDRESALEQQYQELLDQTKRKLQTHEVTIQRLTSTLADKEQQLQEYINMVGDFEQSKSPGGNDNMLSKLRHRLKEKEKALEQALDEKFAAIEEKDNEIHQLQLSLREKERDLDRLNNLISHNEETLNSFDSLIKEKDVELQHLANTLKNLQRAKQDVEDNLNRSLREKDSIISQLQLSLEGKTKDMEEMAESALSQSQTHTRDLAEQMGQRLKVTEAMLAEAVKARERLVADNESAVEGLLATISSKDQLIKESAEHYNRMLSERTQEILQLKKQLSDRQQQLVTAEKQSFTSAQEGYSEAAELRALLAEKDSMINKLVQTGQEREERQKAEGDHVLALRQTIQILQDKLDGNEAELSRPASEDNAEPILTSKKTVVILKKELAQKTEALKRENELKISLAELQSLLSELEGQYEGQAANIESLTATLKTKDEIIDVLHQRLGHGGDSRAKHTQDQVIGCSLERSLPGLPQRERTIIGGDSQQEKDALNKALRAEQQLYSSLVRTVKEQDSAQRLHALQLELTAVQLLRQQLEEGIRTNEGLRDDLEREIRQAKLREGMDRIDPKELQSMRHQLEDAQRWNASLQARLGAIQNRGGGVGGANDGGDTLSFIGDQTSYMSICIVDGQDDGLALLSAQELRQKVSRLQTVNNELQNRLSLLERSDDGIIPRVALFSHLSANVQYAHKHSDHV</sequence>
<dbReference type="Pfam" id="PF23246">
    <property type="entry name" value="CC_CDK5RAP2"/>
    <property type="match status" value="1"/>
</dbReference>
<accession>A0AAQ4RDY1</accession>
<keyword evidence="4" id="KW-0597">Phosphoprotein</keyword>
<dbReference type="GO" id="GO:0090063">
    <property type="term" value="P:positive regulation of microtubule nucleation"/>
    <property type="evidence" value="ECO:0007669"/>
    <property type="project" value="TreeGrafter"/>
</dbReference>
<dbReference type="GO" id="GO:0005794">
    <property type="term" value="C:Golgi apparatus"/>
    <property type="evidence" value="ECO:0007669"/>
    <property type="project" value="UniProtKB-SubCell"/>
</dbReference>
<feature type="domain" description="Centrosomin N-terminal motif 1" evidence="8">
    <location>
        <begin position="47"/>
        <end position="120"/>
    </location>
</feature>
<dbReference type="GO" id="GO:0005813">
    <property type="term" value="C:centrosome"/>
    <property type="evidence" value="ECO:0007669"/>
    <property type="project" value="TreeGrafter"/>
</dbReference>
<feature type="coiled-coil region" evidence="7">
    <location>
        <begin position="145"/>
        <end position="179"/>
    </location>
</feature>
<keyword evidence="3" id="KW-0963">Cytoplasm</keyword>
<evidence type="ECO:0000259" key="8">
    <source>
        <dbReference type="Pfam" id="PF07989"/>
    </source>
</evidence>
<reference evidence="10" key="2">
    <citation type="submission" date="2025-08" db="UniProtKB">
        <authorList>
            <consortium name="Ensembl"/>
        </authorList>
    </citation>
    <scope>IDENTIFICATION</scope>
</reference>
<keyword evidence="5" id="KW-0333">Golgi apparatus</keyword>
<evidence type="ECO:0000313" key="10">
    <source>
        <dbReference type="Ensembl" id="ENSGACP00000061162.1"/>
    </source>
</evidence>
<organism evidence="10 11">
    <name type="scientific">Gasterosteus aculeatus aculeatus</name>
    <name type="common">three-spined stickleback</name>
    <dbReference type="NCBI Taxonomy" id="481459"/>
    <lineage>
        <taxon>Eukaryota</taxon>
        <taxon>Metazoa</taxon>
        <taxon>Chordata</taxon>
        <taxon>Craniata</taxon>
        <taxon>Vertebrata</taxon>
        <taxon>Euteleostomi</taxon>
        <taxon>Actinopterygii</taxon>
        <taxon>Neopterygii</taxon>
        <taxon>Teleostei</taxon>
        <taxon>Neoteleostei</taxon>
        <taxon>Acanthomorphata</taxon>
        <taxon>Eupercaria</taxon>
        <taxon>Perciformes</taxon>
        <taxon>Cottioidei</taxon>
        <taxon>Gasterosteales</taxon>
        <taxon>Gasterosteidae</taxon>
        <taxon>Gasterosteus</taxon>
    </lineage>
</organism>
<feature type="coiled-coil region" evidence="7">
    <location>
        <begin position="1010"/>
        <end position="1037"/>
    </location>
</feature>
<name>A0AAQ4RDY1_GASAC</name>
<comment type="subcellular location">
    <subcellularLocation>
        <location evidence="1">Cytoplasm</location>
        <location evidence="1">Cytoskeleton</location>
    </subcellularLocation>
    <subcellularLocation>
        <location evidence="2">Golgi apparatus</location>
    </subcellularLocation>
</comment>
<evidence type="ECO:0000313" key="11">
    <source>
        <dbReference type="Proteomes" id="UP000007635"/>
    </source>
</evidence>
<evidence type="ECO:0000256" key="1">
    <source>
        <dbReference type="ARBA" id="ARBA00004245"/>
    </source>
</evidence>
<dbReference type="Ensembl" id="ENSGACT00000064640.1">
    <property type="protein sequence ID" value="ENSGACP00000061162.1"/>
    <property type="gene ID" value="ENSGACG00000016058.2"/>
</dbReference>
<keyword evidence="11" id="KW-1185">Reference proteome</keyword>
<dbReference type="GO" id="GO:0007098">
    <property type="term" value="P:centrosome cycle"/>
    <property type="evidence" value="ECO:0007669"/>
    <property type="project" value="TreeGrafter"/>
</dbReference>
<evidence type="ECO:0000259" key="9">
    <source>
        <dbReference type="Pfam" id="PF23246"/>
    </source>
</evidence>
<dbReference type="GO" id="GO:0060090">
    <property type="term" value="F:molecular adaptor activity"/>
    <property type="evidence" value="ECO:0007669"/>
    <property type="project" value="TreeGrafter"/>
</dbReference>
<feature type="coiled-coil region" evidence="7">
    <location>
        <begin position="1116"/>
        <end position="1143"/>
    </location>
</feature>
<feature type="coiled-coil region" evidence="7">
    <location>
        <begin position="48"/>
        <end position="118"/>
    </location>
</feature>
<keyword evidence="7" id="KW-0175">Coiled coil</keyword>
<proteinExistence type="predicted"/>
<keyword evidence="6" id="KW-0206">Cytoskeleton</keyword>